<dbReference type="Pfam" id="PF02894">
    <property type="entry name" value="GFO_IDH_MocA_C"/>
    <property type="match status" value="1"/>
</dbReference>
<dbReference type="AlphaFoldDB" id="A0A927BNI6"/>
<evidence type="ECO:0000256" key="2">
    <source>
        <dbReference type="ARBA" id="ARBA00023002"/>
    </source>
</evidence>
<evidence type="ECO:0000259" key="4">
    <source>
        <dbReference type="Pfam" id="PF02894"/>
    </source>
</evidence>
<evidence type="ECO:0000259" key="3">
    <source>
        <dbReference type="Pfam" id="PF01408"/>
    </source>
</evidence>
<dbReference type="EMBL" id="JACXIZ010000004">
    <property type="protein sequence ID" value="MBD2843807.1"/>
    <property type="molecule type" value="Genomic_DNA"/>
</dbReference>
<dbReference type="Proteomes" id="UP000621560">
    <property type="component" value="Unassembled WGS sequence"/>
</dbReference>
<dbReference type="InterPro" id="IPR050463">
    <property type="entry name" value="Gfo/Idh/MocA_oxidrdct_glycsds"/>
</dbReference>
<feature type="domain" description="Gfo/Idh/MocA-like oxidoreductase C-terminal" evidence="4">
    <location>
        <begin position="136"/>
        <end position="384"/>
    </location>
</feature>
<evidence type="ECO:0000256" key="1">
    <source>
        <dbReference type="ARBA" id="ARBA00010928"/>
    </source>
</evidence>
<dbReference type="InterPro" id="IPR000683">
    <property type="entry name" value="Gfo/Idh/MocA-like_OxRdtase_N"/>
</dbReference>
<dbReference type="PANTHER" id="PTHR43818">
    <property type="entry name" value="BCDNA.GH03377"/>
    <property type="match status" value="1"/>
</dbReference>
<dbReference type="SUPFAM" id="SSF55347">
    <property type="entry name" value="Glyceraldehyde-3-phosphate dehydrogenase-like, C-terminal domain"/>
    <property type="match status" value="1"/>
</dbReference>
<dbReference type="Gene3D" id="3.40.50.720">
    <property type="entry name" value="NAD(P)-binding Rossmann-like Domain"/>
    <property type="match status" value="1"/>
</dbReference>
<sequence length="394" mass="43493">MSKIGIGVLGLGKRGIYFAGDYFGKHPDCVIAGLCDLDPQRIAEARHVLGDVPATDRLDEFLALPGVDVVVICTPDPVHAAHTLAALQARKHIYLEKPMAQTIEDCDRMIEAAQEAGVVFMVGLELRYCTLFQDMKQLIDDGAIGTIKTGHVVDNVSVGGNYYYHGLRRKKDYVKSLMLEKGTHSLDLINWMVGGAPVNVFSAGGLDVFGGDASNEKRCRDCDEADTCAYYVDYFKGQAMDYGRARVKDDLCVYAEEIDTHDNSLAIIEYDNGARISFMECMFTPEYSREFTFVGTEGKMYGFYNNEQHFKIVVQRRHSRKQEVYYPKQVQGGHGGGDTNIVRQFVRYIQAGAAEMPGVEGARDSAAIAIAAAQSCETGLPVPIPLRREAVKKA</sequence>
<dbReference type="Gene3D" id="3.30.360.10">
    <property type="entry name" value="Dihydrodipicolinate Reductase, domain 2"/>
    <property type="match status" value="1"/>
</dbReference>
<dbReference type="InterPro" id="IPR036291">
    <property type="entry name" value="NAD(P)-bd_dom_sf"/>
</dbReference>
<comment type="caution">
    <text evidence="5">The sequence shown here is derived from an EMBL/GenBank/DDBJ whole genome shotgun (WGS) entry which is preliminary data.</text>
</comment>
<keyword evidence="2" id="KW-0560">Oxidoreductase</keyword>
<proteinExistence type="inferred from homology"/>
<comment type="similarity">
    <text evidence="1">Belongs to the Gfo/Idh/MocA family.</text>
</comment>
<dbReference type="PANTHER" id="PTHR43818:SF11">
    <property type="entry name" value="BCDNA.GH03377"/>
    <property type="match status" value="1"/>
</dbReference>
<dbReference type="RefSeq" id="WP_190913936.1">
    <property type="nucleotide sequence ID" value="NZ_JACXIZ010000004.1"/>
</dbReference>
<keyword evidence="6" id="KW-1185">Reference proteome</keyword>
<dbReference type="GO" id="GO:0016491">
    <property type="term" value="F:oxidoreductase activity"/>
    <property type="evidence" value="ECO:0007669"/>
    <property type="project" value="UniProtKB-KW"/>
</dbReference>
<dbReference type="GO" id="GO:0000166">
    <property type="term" value="F:nucleotide binding"/>
    <property type="evidence" value="ECO:0007669"/>
    <property type="project" value="InterPro"/>
</dbReference>
<name>A0A927BNI6_9BACL</name>
<reference evidence="5" key="1">
    <citation type="submission" date="2020-09" db="EMBL/GenBank/DDBJ databases">
        <title>A novel bacterium of genus Paenibacillus, isolated from South China Sea.</title>
        <authorList>
            <person name="Huang H."/>
            <person name="Mo K."/>
            <person name="Hu Y."/>
        </authorList>
    </citation>
    <scope>NUCLEOTIDE SEQUENCE</scope>
    <source>
        <strain evidence="5">IB182496</strain>
    </source>
</reference>
<organism evidence="5 6">
    <name type="scientific">Paenibacillus sabuli</name>
    <dbReference type="NCBI Taxonomy" id="2772509"/>
    <lineage>
        <taxon>Bacteria</taxon>
        <taxon>Bacillati</taxon>
        <taxon>Bacillota</taxon>
        <taxon>Bacilli</taxon>
        <taxon>Bacillales</taxon>
        <taxon>Paenibacillaceae</taxon>
        <taxon>Paenibacillus</taxon>
    </lineage>
</organism>
<evidence type="ECO:0000313" key="6">
    <source>
        <dbReference type="Proteomes" id="UP000621560"/>
    </source>
</evidence>
<accession>A0A927BNI6</accession>
<dbReference type="Pfam" id="PF01408">
    <property type="entry name" value="GFO_IDH_MocA"/>
    <property type="match status" value="1"/>
</dbReference>
<dbReference type="InterPro" id="IPR004104">
    <property type="entry name" value="Gfo/Idh/MocA-like_OxRdtase_C"/>
</dbReference>
<dbReference type="SUPFAM" id="SSF51735">
    <property type="entry name" value="NAD(P)-binding Rossmann-fold domains"/>
    <property type="match status" value="1"/>
</dbReference>
<gene>
    <name evidence="5" type="ORF">IDH44_01270</name>
</gene>
<evidence type="ECO:0000313" key="5">
    <source>
        <dbReference type="EMBL" id="MBD2843807.1"/>
    </source>
</evidence>
<feature type="domain" description="Gfo/Idh/MocA-like oxidoreductase N-terminal" evidence="3">
    <location>
        <begin position="5"/>
        <end position="123"/>
    </location>
</feature>
<protein>
    <submittedName>
        <fullName evidence="5">Gfo/Idh/MocA family oxidoreductase</fullName>
    </submittedName>
</protein>